<evidence type="ECO:0000313" key="3">
    <source>
        <dbReference type="EMBL" id="BAM79914.1"/>
    </source>
</evidence>
<dbReference type="Gramene" id="CMH273CT">
    <property type="protein sequence ID" value="CMH273CT"/>
    <property type="gene ID" value="CMH273C"/>
</dbReference>
<feature type="compositionally biased region" description="Polar residues" evidence="1">
    <location>
        <begin position="102"/>
        <end position="114"/>
    </location>
</feature>
<keyword evidence="4" id="KW-1185">Reference proteome</keyword>
<dbReference type="STRING" id="280699.M1V7M8"/>
<feature type="domain" description="Nuclear pore localisation protein NPL4 C-terminal" evidence="2">
    <location>
        <begin position="232"/>
        <end position="366"/>
    </location>
</feature>
<accession>M1V7M8</accession>
<evidence type="ECO:0000259" key="2">
    <source>
        <dbReference type="Pfam" id="PF05021"/>
    </source>
</evidence>
<dbReference type="GO" id="GO:0006511">
    <property type="term" value="P:ubiquitin-dependent protein catabolic process"/>
    <property type="evidence" value="ECO:0007669"/>
    <property type="project" value="InterPro"/>
</dbReference>
<dbReference type="Gene3D" id="3.10.20.90">
    <property type="entry name" value="Phosphatidylinositol 3-kinase Catalytic Subunit, Chain A, domain 1"/>
    <property type="match status" value="1"/>
</dbReference>
<dbReference type="Pfam" id="PF05021">
    <property type="entry name" value="NPL4"/>
    <property type="match status" value="1"/>
</dbReference>
<dbReference type="InterPro" id="IPR016563">
    <property type="entry name" value="Npl4"/>
</dbReference>
<feature type="region of interest" description="Disordered" evidence="1">
    <location>
        <begin position="80"/>
        <end position="114"/>
    </location>
</feature>
<dbReference type="GeneID" id="16993593"/>
<dbReference type="InterPro" id="IPR007717">
    <property type="entry name" value="NPL4_C"/>
</dbReference>
<dbReference type="Proteomes" id="UP000007014">
    <property type="component" value="Chromosome 8"/>
</dbReference>
<dbReference type="OrthoDB" id="10251089at2759"/>
<dbReference type="Gene3D" id="3.40.140.10">
    <property type="entry name" value="Cytidine Deaminase, domain 2"/>
    <property type="match status" value="1"/>
</dbReference>
<gene>
    <name evidence="3" type="ORF">CYME_CMH273C</name>
</gene>
<dbReference type="EMBL" id="AP006490">
    <property type="protein sequence ID" value="BAM79914.1"/>
    <property type="molecule type" value="Genomic_DNA"/>
</dbReference>
<evidence type="ECO:0000313" key="4">
    <source>
        <dbReference type="Proteomes" id="UP000007014"/>
    </source>
</evidence>
<feature type="compositionally biased region" description="Low complexity" evidence="1">
    <location>
        <begin position="86"/>
        <end position="101"/>
    </location>
</feature>
<dbReference type="KEGG" id="cme:CYME_CMH273C"/>
<dbReference type="AlphaFoldDB" id="M1V7M8"/>
<organism evidence="3 4">
    <name type="scientific">Cyanidioschyzon merolae (strain NIES-3377 / 10D)</name>
    <name type="common">Unicellular red alga</name>
    <dbReference type="NCBI Taxonomy" id="280699"/>
    <lineage>
        <taxon>Eukaryota</taxon>
        <taxon>Rhodophyta</taxon>
        <taxon>Bangiophyceae</taxon>
        <taxon>Cyanidiales</taxon>
        <taxon>Cyanidiaceae</taxon>
        <taxon>Cyanidioschyzon</taxon>
    </lineage>
</organism>
<reference evidence="3 4" key="2">
    <citation type="journal article" date="2007" name="BMC Biol.">
        <title>A 100%-complete sequence reveals unusually simple genomic features in the hot-spring red alga Cyanidioschyzon merolae.</title>
        <authorList>
            <person name="Nozaki H."/>
            <person name="Takano H."/>
            <person name="Misumi O."/>
            <person name="Terasawa K."/>
            <person name="Matsuzaki M."/>
            <person name="Maruyama S."/>
            <person name="Nishida K."/>
            <person name="Yagisawa F."/>
            <person name="Yoshida Y."/>
            <person name="Fujiwara T."/>
            <person name="Takio S."/>
            <person name="Tamura K."/>
            <person name="Chung S.J."/>
            <person name="Nakamura S."/>
            <person name="Kuroiwa H."/>
            <person name="Tanaka K."/>
            <person name="Sato N."/>
            <person name="Kuroiwa T."/>
        </authorList>
    </citation>
    <scope>NUCLEOTIDE SEQUENCE [LARGE SCALE GENOMIC DNA]</scope>
    <source>
        <strain evidence="3 4">10D</strain>
    </source>
</reference>
<sequence length="485" mass="54875">MLVRVRKEDGTVVRFTVEPQTTVGELKREILRLGHSNRVDLELLKDPSLTDSRLQDETASLEACGVTHGDLLVIERDLQKPPNGESVSAPPSGARSPAPNATAQGGCQNSTEPTATPQYLVSYAPSGLFTESEYERACEAYSRLMDERRKRKQHEFMERRGLGGLKGMTVDYLEWLDAQHFRLRSQDESPCSQCSIDRQAADAFQSYLLRIHDSQMRYGILYGDVVASEGLVKVEAIFEPPQAGDADRYLPLPESEVAIREADTLAHYLGMRRVGWIFTHRAEDRSHALHARDVAYAAKLQLETTAYHLAEQERDQTPEASFDWSRYFVTIAVSIQPDGRRHFEAYQLSDQCLLMAQAGILMPVSDSGELHTLDEVVVEGNRVRRVDTDFFLVLVPIRDHQGWLRTAFPIENREVEPQSITDVQRVLESGYGKFTERIADFHLLLFLSRILGMESDMPLLANAIVERRDLEPAELGYQLLIESLR</sequence>
<dbReference type="OMA" id="DYTMSTA"/>
<dbReference type="PANTHER" id="PTHR12710:SF0">
    <property type="entry name" value="NUCLEAR PROTEIN LOCALIZATION PROTEIN 4 HOMOLOG"/>
    <property type="match status" value="1"/>
</dbReference>
<dbReference type="SUPFAM" id="SSF54236">
    <property type="entry name" value="Ubiquitin-like"/>
    <property type="match status" value="1"/>
</dbReference>
<dbReference type="HOGENOM" id="CLU_052923_0_0_1"/>
<dbReference type="GO" id="GO:0005634">
    <property type="term" value="C:nucleus"/>
    <property type="evidence" value="ECO:0007669"/>
    <property type="project" value="TreeGrafter"/>
</dbReference>
<dbReference type="eggNOG" id="KOG2834">
    <property type="taxonomic scope" value="Eukaryota"/>
</dbReference>
<evidence type="ECO:0000256" key="1">
    <source>
        <dbReference type="SAM" id="MobiDB-lite"/>
    </source>
</evidence>
<dbReference type="GO" id="GO:0031625">
    <property type="term" value="F:ubiquitin protein ligase binding"/>
    <property type="evidence" value="ECO:0007669"/>
    <property type="project" value="TreeGrafter"/>
</dbReference>
<protein>
    <submittedName>
        <fullName evidence="3">Similar to nuclear import protein NPL4</fullName>
    </submittedName>
</protein>
<dbReference type="RefSeq" id="XP_005536200.1">
    <property type="nucleotide sequence ID" value="XM_005536143.1"/>
</dbReference>
<dbReference type="PANTHER" id="PTHR12710">
    <property type="entry name" value="NUCLEAR PROTEIN LOCALIZATION 4"/>
    <property type="match status" value="1"/>
</dbReference>
<reference evidence="3 4" key="1">
    <citation type="journal article" date="2004" name="Nature">
        <title>Genome sequence of the ultrasmall unicellular red alga Cyanidioschyzon merolae 10D.</title>
        <authorList>
            <person name="Matsuzaki M."/>
            <person name="Misumi O."/>
            <person name="Shin-i T."/>
            <person name="Maruyama S."/>
            <person name="Takahara M."/>
            <person name="Miyagishima S."/>
            <person name="Mori T."/>
            <person name="Nishida K."/>
            <person name="Yagisawa F."/>
            <person name="Nishida K."/>
            <person name="Yoshida Y."/>
            <person name="Nishimura Y."/>
            <person name="Nakao S."/>
            <person name="Kobayashi T."/>
            <person name="Momoyama Y."/>
            <person name="Higashiyama T."/>
            <person name="Minoda A."/>
            <person name="Sano M."/>
            <person name="Nomoto H."/>
            <person name="Oishi K."/>
            <person name="Hayashi H."/>
            <person name="Ohta F."/>
            <person name="Nishizaka S."/>
            <person name="Haga S."/>
            <person name="Miura S."/>
            <person name="Morishita T."/>
            <person name="Kabeya Y."/>
            <person name="Terasawa K."/>
            <person name="Suzuki Y."/>
            <person name="Ishii Y."/>
            <person name="Asakawa S."/>
            <person name="Takano H."/>
            <person name="Ohta N."/>
            <person name="Kuroiwa H."/>
            <person name="Tanaka K."/>
            <person name="Shimizu N."/>
            <person name="Sugano S."/>
            <person name="Sato N."/>
            <person name="Nozaki H."/>
            <person name="Ogasawara N."/>
            <person name="Kohara Y."/>
            <person name="Kuroiwa T."/>
        </authorList>
    </citation>
    <scope>NUCLEOTIDE SEQUENCE [LARGE SCALE GENOMIC DNA]</scope>
    <source>
        <strain evidence="3 4">10D</strain>
    </source>
</reference>
<name>M1V7M8_CYAM1</name>
<dbReference type="CDD" id="cd08061">
    <property type="entry name" value="MPN_NPL4"/>
    <property type="match status" value="1"/>
</dbReference>
<proteinExistence type="predicted"/>
<dbReference type="InterPro" id="IPR029071">
    <property type="entry name" value="Ubiquitin-like_domsf"/>
</dbReference>
<dbReference type="GO" id="GO:0043130">
    <property type="term" value="F:ubiquitin binding"/>
    <property type="evidence" value="ECO:0007669"/>
    <property type="project" value="TreeGrafter"/>
</dbReference>